<evidence type="ECO:0000313" key="13">
    <source>
        <dbReference type="Proteomes" id="UP000253314"/>
    </source>
</evidence>
<dbReference type="InterPro" id="IPR001362">
    <property type="entry name" value="Glyco_hydro_32"/>
</dbReference>
<feature type="domain" description="Glycosyl hydrolase family 32 N-terminal" evidence="10">
    <location>
        <begin position="33"/>
        <end position="339"/>
    </location>
</feature>
<evidence type="ECO:0000256" key="2">
    <source>
        <dbReference type="ARBA" id="ARBA00009902"/>
    </source>
</evidence>
<dbReference type="InterPro" id="IPR013189">
    <property type="entry name" value="Glyco_hydro_32_C"/>
</dbReference>
<dbReference type="Proteomes" id="UP000253314">
    <property type="component" value="Unassembled WGS sequence"/>
</dbReference>
<dbReference type="AlphaFoldDB" id="A0A366XSI1"/>
<evidence type="ECO:0000256" key="7">
    <source>
        <dbReference type="ARBA" id="ARBA00033367"/>
    </source>
</evidence>
<dbReference type="CDD" id="cd18623">
    <property type="entry name" value="GH32_ScrB-like"/>
    <property type="match status" value="1"/>
</dbReference>
<dbReference type="Gene3D" id="2.60.120.560">
    <property type="entry name" value="Exo-inulinase, domain 1"/>
    <property type="match status" value="1"/>
</dbReference>
<comment type="function">
    <text evidence="9">Enables the bacterium to metabolize sucrose as a sole carbon source.</text>
</comment>
<protein>
    <recommendedName>
        <fullName evidence="4 8">Sucrose-6-phosphate hydrolase</fullName>
        <ecNumber evidence="3 8">3.2.1.26</ecNumber>
    </recommendedName>
    <alternativeName>
        <fullName evidence="7 9">Invertase</fullName>
    </alternativeName>
</protein>
<keyword evidence="9" id="KW-0119">Carbohydrate metabolism</keyword>
<dbReference type="InterPro" id="IPR051214">
    <property type="entry name" value="GH32_Enzymes"/>
</dbReference>
<dbReference type="PROSITE" id="PS00609">
    <property type="entry name" value="GLYCOSYL_HYDROL_F32"/>
    <property type="match status" value="1"/>
</dbReference>
<evidence type="ECO:0000256" key="8">
    <source>
        <dbReference type="RuleBase" id="RU362110"/>
    </source>
</evidence>
<accession>A0A366XSI1</accession>
<dbReference type="UniPathway" id="UPA00238"/>
<dbReference type="EC" id="3.2.1.26" evidence="3 8"/>
<keyword evidence="5 8" id="KW-0378">Hydrolase</keyword>
<evidence type="ECO:0000256" key="4">
    <source>
        <dbReference type="ARBA" id="ARBA00019623"/>
    </source>
</evidence>
<dbReference type="Pfam" id="PF08244">
    <property type="entry name" value="Glyco_hydro_32C"/>
    <property type="match status" value="1"/>
</dbReference>
<dbReference type="Gene3D" id="2.115.10.20">
    <property type="entry name" value="Glycosyl hydrolase domain, family 43"/>
    <property type="match status" value="1"/>
</dbReference>
<dbReference type="InterPro" id="IPR018053">
    <property type="entry name" value="Glyco_hydro_32_AS"/>
</dbReference>
<dbReference type="InterPro" id="IPR013320">
    <property type="entry name" value="ConA-like_dom_sf"/>
</dbReference>
<keyword evidence="13" id="KW-1185">Reference proteome</keyword>
<sequence>MTEREQQLIHAAYAEVEKHQEKVESDYYRLKYHMMPPVGLLNDPNGFIQFNGTYHLFYQWNPFKTGHGAKFWGHYTSADLVHWNHEKIALAPSEWFEKNGCYSGSAVEHDGKMLLFYTGNVKDEEGNRESYQCLAASADGMHFDKKGPVINLPEQGYTAHFRDPKVWEKDGKWYMVIGAQSEAEEGKVVLYRSANLTDWELLGEMTGSNSEQLGEFGYMWECPDLISLDGKDVLIVSPQGLAPEGDLYNNLYQAGYFVGSLDYETAKFSHGAFTELDRGFEFYAPQTTEDDKGRRLLFGWMGMPEENEEDHPTIEHGWIHTMTLPRELKLINDKLYQIPVQELTKLRQTETTAENIQLSNEAQSFEEIAGDALELLITSSGSREFSIEINIHDNAKVIYNADDKKLSLERISFANGNWERRRCELASLSELRIFLDTSSVEIFANGGEEVFTARIYPEKSNQKISFSGQGNVSIKKWELSL</sequence>
<dbReference type="NCBIfam" id="TIGR01322">
    <property type="entry name" value="scrB_fam"/>
    <property type="match status" value="1"/>
</dbReference>
<comment type="subcellular location">
    <subcellularLocation>
        <location evidence="9">Cytoplasm</location>
    </subcellularLocation>
</comment>
<evidence type="ECO:0000256" key="1">
    <source>
        <dbReference type="ARBA" id="ARBA00004914"/>
    </source>
</evidence>
<evidence type="ECO:0000256" key="6">
    <source>
        <dbReference type="ARBA" id="ARBA00023295"/>
    </source>
</evidence>
<dbReference type="InterPro" id="IPR013148">
    <property type="entry name" value="Glyco_hydro_32_N"/>
</dbReference>
<dbReference type="GO" id="GO:0005737">
    <property type="term" value="C:cytoplasm"/>
    <property type="evidence" value="ECO:0007669"/>
    <property type="project" value="UniProtKB-SubCell"/>
</dbReference>
<gene>
    <name evidence="12" type="ORF">DS031_13110</name>
</gene>
<comment type="catalytic activity">
    <reaction evidence="8">
        <text>Hydrolysis of terminal non-reducing beta-D-fructofuranoside residues in beta-D-fructofuranosides.</text>
        <dbReference type="EC" id="3.2.1.26"/>
    </reaction>
</comment>
<reference evidence="12 13" key="1">
    <citation type="submission" date="2018-07" db="EMBL/GenBank/DDBJ databases">
        <title>Lottiidibacillus patelloidae gen. nov., sp. nov., isolated from the intestinal tract of a marine limpet and the reclassification of B. taeanensis BH030017T, B. algicola KMM 3737T and B. hwajinpoensis SW-72T as genus Lottiidibacillus.</title>
        <authorList>
            <person name="Liu R."/>
            <person name="Huang Z."/>
        </authorList>
    </citation>
    <scope>NUCLEOTIDE SEQUENCE [LARGE SCALE GENOMIC DNA]</scope>
    <source>
        <strain evidence="12 13">BH030017</strain>
    </source>
</reference>
<comment type="pathway">
    <text evidence="1 9">Glycan biosynthesis; sucrose metabolism.</text>
</comment>
<dbReference type="RefSeq" id="WP_113806524.1">
    <property type="nucleotide sequence ID" value="NZ_QOCW01000013.1"/>
</dbReference>
<dbReference type="PANTHER" id="PTHR43101:SF1">
    <property type="entry name" value="BETA-FRUCTOSIDASE"/>
    <property type="match status" value="1"/>
</dbReference>
<comment type="caution">
    <text evidence="12">The sequence shown here is derived from an EMBL/GenBank/DDBJ whole genome shotgun (WGS) entry which is preliminary data.</text>
</comment>
<dbReference type="OrthoDB" id="9759709at2"/>
<evidence type="ECO:0000313" key="12">
    <source>
        <dbReference type="EMBL" id="RBW69092.1"/>
    </source>
</evidence>
<feature type="domain" description="Glycosyl hydrolase family 32 C-terminal" evidence="11">
    <location>
        <begin position="342"/>
        <end position="476"/>
    </location>
</feature>
<dbReference type="SUPFAM" id="SSF75005">
    <property type="entry name" value="Arabinanase/levansucrase/invertase"/>
    <property type="match status" value="1"/>
</dbReference>
<proteinExistence type="inferred from homology"/>
<comment type="similarity">
    <text evidence="2 8">Belongs to the glycosyl hydrolase 32 family.</text>
</comment>
<evidence type="ECO:0000256" key="3">
    <source>
        <dbReference type="ARBA" id="ARBA00012758"/>
    </source>
</evidence>
<dbReference type="InterPro" id="IPR006232">
    <property type="entry name" value="Suc6P_hydrolase"/>
</dbReference>
<evidence type="ECO:0000259" key="10">
    <source>
        <dbReference type="Pfam" id="PF00251"/>
    </source>
</evidence>
<organism evidence="12 13">
    <name type="scientific">Bacillus taeanensis</name>
    <dbReference type="NCBI Taxonomy" id="273032"/>
    <lineage>
        <taxon>Bacteria</taxon>
        <taxon>Bacillati</taxon>
        <taxon>Bacillota</taxon>
        <taxon>Bacilli</taxon>
        <taxon>Bacillales</taxon>
        <taxon>Bacillaceae</taxon>
        <taxon>Bacillus</taxon>
    </lineage>
</organism>
<keyword evidence="9" id="KW-0963">Cytoplasm</keyword>
<dbReference type="GO" id="GO:0004564">
    <property type="term" value="F:beta-fructofuranosidase activity"/>
    <property type="evidence" value="ECO:0007669"/>
    <property type="project" value="UniProtKB-EC"/>
</dbReference>
<dbReference type="InterPro" id="IPR023296">
    <property type="entry name" value="Glyco_hydro_beta-prop_sf"/>
</dbReference>
<name>A0A366XSI1_9BACI</name>
<evidence type="ECO:0000256" key="5">
    <source>
        <dbReference type="ARBA" id="ARBA00022801"/>
    </source>
</evidence>
<dbReference type="PANTHER" id="PTHR43101">
    <property type="entry name" value="BETA-FRUCTOSIDASE"/>
    <property type="match status" value="1"/>
</dbReference>
<dbReference type="Pfam" id="PF00251">
    <property type="entry name" value="Glyco_hydro_32N"/>
    <property type="match status" value="1"/>
</dbReference>
<dbReference type="GO" id="GO:0005985">
    <property type="term" value="P:sucrose metabolic process"/>
    <property type="evidence" value="ECO:0007669"/>
    <property type="project" value="UniProtKB-UniPathway"/>
</dbReference>
<evidence type="ECO:0000259" key="11">
    <source>
        <dbReference type="Pfam" id="PF08244"/>
    </source>
</evidence>
<dbReference type="SMART" id="SM00640">
    <property type="entry name" value="Glyco_32"/>
    <property type="match status" value="1"/>
</dbReference>
<dbReference type="SUPFAM" id="SSF49899">
    <property type="entry name" value="Concanavalin A-like lectins/glucanases"/>
    <property type="match status" value="1"/>
</dbReference>
<dbReference type="EMBL" id="QOCW01000013">
    <property type="protein sequence ID" value="RBW69092.1"/>
    <property type="molecule type" value="Genomic_DNA"/>
</dbReference>
<keyword evidence="6 8" id="KW-0326">Glycosidase</keyword>
<evidence type="ECO:0000256" key="9">
    <source>
        <dbReference type="RuleBase" id="RU365015"/>
    </source>
</evidence>